<keyword evidence="1" id="KW-1185">Reference proteome</keyword>
<dbReference type="Proteomes" id="UP001652628">
    <property type="component" value="Chromosome 2R"/>
</dbReference>
<accession>A0AB39Z4G6</accession>
<organism evidence="1 2">
    <name type="scientific">Drosophila suzukii</name>
    <name type="common">Spotted-wing drosophila fruit fly</name>
    <dbReference type="NCBI Taxonomy" id="28584"/>
    <lineage>
        <taxon>Eukaryota</taxon>
        <taxon>Metazoa</taxon>
        <taxon>Ecdysozoa</taxon>
        <taxon>Arthropoda</taxon>
        <taxon>Hexapoda</taxon>
        <taxon>Insecta</taxon>
        <taxon>Pterygota</taxon>
        <taxon>Neoptera</taxon>
        <taxon>Endopterygota</taxon>
        <taxon>Diptera</taxon>
        <taxon>Brachycera</taxon>
        <taxon>Muscomorpha</taxon>
        <taxon>Ephydroidea</taxon>
        <taxon>Drosophilidae</taxon>
        <taxon>Drosophila</taxon>
        <taxon>Sophophora</taxon>
    </lineage>
</organism>
<evidence type="ECO:0000313" key="2">
    <source>
        <dbReference type="RefSeq" id="XP_016928299.1"/>
    </source>
</evidence>
<reference evidence="2" key="1">
    <citation type="submission" date="2025-08" db="UniProtKB">
        <authorList>
            <consortium name="RefSeq"/>
        </authorList>
    </citation>
    <scope>IDENTIFICATION</scope>
</reference>
<dbReference type="GeneID" id="108008905"/>
<name>A0AB39Z4G6_DROSZ</name>
<gene>
    <name evidence="2" type="primary">LOC108008905</name>
</gene>
<dbReference type="RefSeq" id="XP_016928299.1">
    <property type="nucleotide sequence ID" value="XM_017072810.4"/>
</dbReference>
<dbReference type="AlphaFoldDB" id="A0AB39Z4G6"/>
<sequence>MFYMQEIFSLTPAFNSTTSKFIVYCLSFWNFVVQNSRTFVMCCGPCCGTCYYPCCSPCFSGRCFGPRCGFYSGPCGPCCGGGCCSSCGPSC</sequence>
<protein>
    <submittedName>
        <fullName evidence="2">Male-specific sperm protein Mst84Dd</fullName>
    </submittedName>
</protein>
<evidence type="ECO:0000313" key="1">
    <source>
        <dbReference type="Proteomes" id="UP001652628"/>
    </source>
</evidence>
<proteinExistence type="predicted"/>